<dbReference type="OrthoDB" id="415359at2759"/>
<dbReference type="InterPro" id="IPR019311">
    <property type="entry name" value="Fy-3"/>
</dbReference>
<feature type="domain" description="UBA" evidence="2">
    <location>
        <begin position="300"/>
        <end position="343"/>
    </location>
</feature>
<feature type="compositionally biased region" description="Polar residues" evidence="1">
    <location>
        <begin position="378"/>
        <end position="417"/>
    </location>
</feature>
<evidence type="ECO:0000313" key="3">
    <source>
        <dbReference type="EMBL" id="CDS13637.1"/>
    </source>
</evidence>
<protein>
    <recommendedName>
        <fullName evidence="2">UBA domain-containing protein</fullName>
    </recommendedName>
</protein>
<reference evidence="3" key="1">
    <citation type="journal article" date="2014" name="Genome Announc.">
        <title>De novo whole-genome sequence and genome annotation of Lichtheimia ramosa.</title>
        <authorList>
            <person name="Linde J."/>
            <person name="Schwartze V."/>
            <person name="Binder U."/>
            <person name="Lass-Florl C."/>
            <person name="Voigt K."/>
            <person name="Horn F."/>
        </authorList>
    </citation>
    <scope>NUCLEOTIDE SEQUENCE</scope>
    <source>
        <strain evidence="3">JMRC FSU:6197</strain>
    </source>
</reference>
<name>A0A077X3Q6_9FUNG</name>
<dbReference type="InterPro" id="IPR009060">
    <property type="entry name" value="UBA-like_sf"/>
</dbReference>
<feature type="region of interest" description="Disordered" evidence="1">
    <location>
        <begin position="248"/>
        <end position="304"/>
    </location>
</feature>
<feature type="compositionally biased region" description="Basic and acidic residues" evidence="1">
    <location>
        <begin position="264"/>
        <end position="273"/>
    </location>
</feature>
<accession>A0A077X3Q6</accession>
<dbReference type="SUPFAM" id="SSF46934">
    <property type="entry name" value="UBA-like"/>
    <property type="match status" value="1"/>
</dbReference>
<evidence type="ECO:0000259" key="2">
    <source>
        <dbReference type="PROSITE" id="PS50030"/>
    </source>
</evidence>
<feature type="compositionally biased region" description="Low complexity" evidence="1">
    <location>
        <begin position="274"/>
        <end position="291"/>
    </location>
</feature>
<dbReference type="PROSITE" id="PS50030">
    <property type="entry name" value="UBA"/>
    <property type="match status" value="1"/>
</dbReference>
<dbReference type="EMBL" id="LK023379">
    <property type="protein sequence ID" value="CDS13637.1"/>
    <property type="molecule type" value="Genomic_DNA"/>
</dbReference>
<sequence>MQATSTSDVTIQLGNNAKPIHVQLTEGQNLNDCVAHVVKKHGIPSSLSSNILSVLMTATAAAAATTTPDRAISKTRTSRSDFVSRYQNHTLQYHNQPEQDIFPRAYHTLVHCPIEAMYNTLLGLEQDYAMVIQERYMARRKEQAEIEERHSREIEASGSSQMNMTHLFARHVEDMEVFQATWASDILQTQQTQRQEYRSFVIELYQEYQQRLAALSHEKNLKPEDVLLEAEKNLDGKDIVSVAAERVRQTSVRKSVDSPLNDRSPQDQRRPRQDSSASAMSNVSSTSTSANDHQQSPNSENKDKFQRMVRDIEEMGFTKDQAETALGLTNHIMEHAVTLLLEDPAKVNTAMQQQQQQQAKRRSSSLSQIGNGGAATSPAHSRTSSLNDIAVTTSRRQSLQRGMSPNSRNSNATNKGWSPISFLQQQKQVMENTNLSSVRKLGGWLGKAMENFMDNEGSDPRFGSSHTGTIANAQQPVESFTISLGPSQIKSTHNLRLLVADAGSDIFNPMPYDPTREMAYKAQTSTNLYTNHLSAMVVLVELSELNRSRDQQGTSLGWRQYRTGKGSNKALFERCQHSTEFHFPDIETQLTVIEQDYNSRPESLQEGSFFITRHSNLPSTQVIFHLVVDSESIPTTELNKQSPLIKGLLKIMRITTRYDISSLSIPLLLLPDKFLEQPEQYFSTAFIDQPQHHFAWLQKRGEVAMKCVRGFLYEHSGNSSNKRVQEGVDRAETVFGGGLHNVEFLLPDSHAVYGGQRSDPNSTGHSTTTPNTTPGGSSNTPGASSNMSNGGGSSSFDVEFAFQQFRILLVSIFQTC</sequence>
<feature type="region of interest" description="Disordered" evidence="1">
    <location>
        <begin position="348"/>
        <end position="417"/>
    </location>
</feature>
<dbReference type="Gene3D" id="1.10.8.10">
    <property type="entry name" value="DNA helicase RuvA subunit, C-terminal domain"/>
    <property type="match status" value="1"/>
</dbReference>
<feature type="region of interest" description="Disordered" evidence="1">
    <location>
        <begin position="753"/>
        <end position="790"/>
    </location>
</feature>
<dbReference type="Pfam" id="PF10154">
    <property type="entry name" value="Fy-3"/>
    <property type="match status" value="2"/>
</dbReference>
<dbReference type="InterPro" id="IPR015940">
    <property type="entry name" value="UBA"/>
</dbReference>
<evidence type="ECO:0000256" key="1">
    <source>
        <dbReference type="SAM" id="MobiDB-lite"/>
    </source>
</evidence>
<dbReference type="GO" id="GO:0005737">
    <property type="term" value="C:cytoplasm"/>
    <property type="evidence" value="ECO:0007669"/>
    <property type="project" value="TreeGrafter"/>
</dbReference>
<feature type="compositionally biased region" description="Low complexity" evidence="1">
    <location>
        <begin position="760"/>
        <end position="788"/>
    </location>
</feature>
<proteinExistence type="predicted"/>
<gene>
    <name evidence="3" type="ORF">LRAMOSA05813</name>
</gene>
<dbReference type="PANTHER" id="PTHR16525">
    <property type="entry name" value="PROTEIN C12ORF4"/>
    <property type="match status" value="1"/>
</dbReference>
<dbReference type="PANTHER" id="PTHR16525:SF0">
    <property type="entry name" value="PROTEIN C12ORF4"/>
    <property type="match status" value="1"/>
</dbReference>
<organism evidence="3">
    <name type="scientific">Lichtheimia ramosa</name>
    <dbReference type="NCBI Taxonomy" id="688394"/>
    <lineage>
        <taxon>Eukaryota</taxon>
        <taxon>Fungi</taxon>
        <taxon>Fungi incertae sedis</taxon>
        <taxon>Mucoromycota</taxon>
        <taxon>Mucoromycotina</taxon>
        <taxon>Mucoromycetes</taxon>
        <taxon>Mucorales</taxon>
        <taxon>Lichtheimiaceae</taxon>
        <taxon>Lichtheimia</taxon>
    </lineage>
</organism>
<dbReference type="AlphaFoldDB" id="A0A077X3Q6"/>